<dbReference type="EMBL" id="JAJGCB010000012">
    <property type="protein sequence ID" value="KAJ8989964.1"/>
    <property type="molecule type" value="Genomic_DNA"/>
</dbReference>
<dbReference type="Proteomes" id="UP001161757">
    <property type="component" value="Unassembled WGS sequence"/>
</dbReference>
<comment type="caution">
    <text evidence="1">The sequence shown here is derived from an EMBL/GenBank/DDBJ whole genome shotgun (WGS) entry which is preliminary data.</text>
</comment>
<sequence>MSGSAKCMIRRFLKSAEALQRGRKVSPLRRPALCPAANQRLSLELTVMADRGTLDKECPSIRSLGCEPVYHTHLRRRLPDALCRYWINLTSRPCRDELCLWNPATYH</sequence>
<dbReference type="AlphaFoldDB" id="A0AAN6ESK3"/>
<reference evidence="1" key="1">
    <citation type="submission" date="2023-01" db="EMBL/GenBank/DDBJ databases">
        <title>Exophiala dermititidis isolated from Cystic Fibrosis Patient.</title>
        <authorList>
            <person name="Kurbessoian T."/>
            <person name="Crocker A."/>
            <person name="Murante D."/>
            <person name="Hogan D.A."/>
            <person name="Stajich J.E."/>
        </authorList>
    </citation>
    <scope>NUCLEOTIDE SEQUENCE</scope>
    <source>
        <strain evidence="1">Ex8</strain>
    </source>
</reference>
<accession>A0AAN6ESK3</accession>
<name>A0AAN6ESK3_EXODE</name>
<organism evidence="1 2">
    <name type="scientific">Exophiala dermatitidis</name>
    <name type="common">Black yeast-like fungus</name>
    <name type="synonym">Wangiella dermatitidis</name>
    <dbReference type="NCBI Taxonomy" id="5970"/>
    <lineage>
        <taxon>Eukaryota</taxon>
        <taxon>Fungi</taxon>
        <taxon>Dikarya</taxon>
        <taxon>Ascomycota</taxon>
        <taxon>Pezizomycotina</taxon>
        <taxon>Eurotiomycetes</taxon>
        <taxon>Chaetothyriomycetidae</taxon>
        <taxon>Chaetothyriales</taxon>
        <taxon>Herpotrichiellaceae</taxon>
        <taxon>Exophiala</taxon>
    </lineage>
</organism>
<protein>
    <submittedName>
        <fullName evidence="1">Uncharacterized protein</fullName>
    </submittedName>
</protein>
<evidence type="ECO:0000313" key="2">
    <source>
        <dbReference type="Proteomes" id="UP001161757"/>
    </source>
</evidence>
<gene>
    <name evidence="1" type="ORF">HRR80_006100</name>
</gene>
<proteinExistence type="predicted"/>
<evidence type="ECO:0000313" key="1">
    <source>
        <dbReference type="EMBL" id="KAJ8989964.1"/>
    </source>
</evidence>